<dbReference type="GO" id="GO:0000155">
    <property type="term" value="F:phosphorelay sensor kinase activity"/>
    <property type="evidence" value="ECO:0007669"/>
    <property type="project" value="InterPro"/>
</dbReference>
<proteinExistence type="predicted"/>
<dbReference type="RefSeq" id="WP_188719713.1">
    <property type="nucleotide sequence ID" value="NZ_BMIF01000002.1"/>
</dbReference>
<dbReference type="InterPro" id="IPR027417">
    <property type="entry name" value="P-loop_NTPase"/>
</dbReference>
<accession>A0A916RKM4</accession>
<dbReference type="SUPFAM" id="SSF53795">
    <property type="entry name" value="PEP carboxykinase-like"/>
    <property type="match status" value="1"/>
</dbReference>
<dbReference type="CDD" id="cd01918">
    <property type="entry name" value="HprK_C"/>
    <property type="match status" value="1"/>
</dbReference>
<dbReference type="Gene3D" id="3.40.50.300">
    <property type="entry name" value="P-loop containing nucleotide triphosphate hydrolases"/>
    <property type="match status" value="1"/>
</dbReference>
<reference evidence="2" key="1">
    <citation type="journal article" date="2014" name="Int. J. Syst. Evol. Microbiol.">
        <title>Complete genome sequence of Corynebacterium casei LMG S-19264T (=DSM 44701T), isolated from a smear-ripened cheese.</title>
        <authorList>
            <consortium name="US DOE Joint Genome Institute (JGI-PGF)"/>
            <person name="Walter F."/>
            <person name="Albersmeier A."/>
            <person name="Kalinowski J."/>
            <person name="Ruckert C."/>
        </authorList>
    </citation>
    <scope>NUCLEOTIDE SEQUENCE</scope>
    <source>
        <strain evidence="2">CGMCC 1.15320</strain>
    </source>
</reference>
<dbReference type="AlphaFoldDB" id="A0A916RKM4"/>
<dbReference type="EMBL" id="BMIF01000002">
    <property type="protein sequence ID" value="GGA57384.1"/>
    <property type="molecule type" value="Genomic_DNA"/>
</dbReference>
<feature type="domain" description="HPr kinase/phosphorylase C-terminal" evidence="1">
    <location>
        <begin position="5"/>
        <end position="132"/>
    </location>
</feature>
<dbReference type="GO" id="GO:0006109">
    <property type="term" value="P:regulation of carbohydrate metabolic process"/>
    <property type="evidence" value="ECO:0007669"/>
    <property type="project" value="InterPro"/>
</dbReference>
<keyword evidence="2" id="KW-0808">Transferase</keyword>
<evidence type="ECO:0000313" key="2">
    <source>
        <dbReference type="EMBL" id="GGA57384.1"/>
    </source>
</evidence>
<comment type="caution">
    <text evidence="2">The sequence shown here is derived from an EMBL/GenBank/DDBJ whole genome shotgun (WGS) entry which is preliminary data.</text>
</comment>
<dbReference type="InterPro" id="IPR011104">
    <property type="entry name" value="Hpr_kin/Pase_C"/>
</dbReference>
<name>A0A916RKM4_9HYPH</name>
<keyword evidence="2" id="KW-0418">Kinase</keyword>
<dbReference type="Pfam" id="PF07475">
    <property type="entry name" value="Hpr_kinase_C"/>
    <property type="match status" value="1"/>
</dbReference>
<sequence length="150" mass="15413">MTAALCHGTLVVLGSKGVLITGPSGSGKSTLALKLIVTGVGAGFFPRLVSDDQVRLSVERGALIGSVPSSIAGLIEVWGVGPTPIVHQESAKIDLLVKLVPKAQAPRLNEDCSETMEGISLPMIELEAKNAEAASLAIMAKLRLGPFAAC</sequence>
<dbReference type="GO" id="GO:0005524">
    <property type="term" value="F:ATP binding"/>
    <property type="evidence" value="ECO:0007669"/>
    <property type="project" value="InterPro"/>
</dbReference>
<evidence type="ECO:0000313" key="3">
    <source>
        <dbReference type="Proteomes" id="UP000636264"/>
    </source>
</evidence>
<keyword evidence="3" id="KW-1185">Reference proteome</keyword>
<evidence type="ECO:0000259" key="1">
    <source>
        <dbReference type="Pfam" id="PF07475"/>
    </source>
</evidence>
<protein>
    <submittedName>
        <fullName evidence="2">HPr kinase</fullName>
    </submittedName>
</protein>
<dbReference type="Proteomes" id="UP000636264">
    <property type="component" value="Unassembled WGS sequence"/>
</dbReference>
<organism evidence="2 3">
    <name type="scientific">Nitratireductor aestuarii</name>
    <dbReference type="NCBI Taxonomy" id="1735103"/>
    <lineage>
        <taxon>Bacteria</taxon>
        <taxon>Pseudomonadati</taxon>
        <taxon>Pseudomonadota</taxon>
        <taxon>Alphaproteobacteria</taxon>
        <taxon>Hyphomicrobiales</taxon>
        <taxon>Phyllobacteriaceae</taxon>
        <taxon>Nitratireductor</taxon>
    </lineage>
</organism>
<reference evidence="2" key="2">
    <citation type="submission" date="2020-09" db="EMBL/GenBank/DDBJ databases">
        <authorList>
            <person name="Sun Q."/>
            <person name="Zhou Y."/>
        </authorList>
    </citation>
    <scope>NUCLEOTIDE SEQUENCE</scope>
    <source>
        <strain evidence="2">CGMCC 1.15320</strain>
    </source>
</reference>
<gene>
    <name evidence="2" type="ORF">GCM10011385_08530</name>
</gene>